<evidence type="ECO:0008006" key="3">
    <source>
        <dbReference type="Google" id="ProtNLM"/>
    </source>
</evidence>
<dbReference type="OrthoDB" id="9784470at2"/>
<reference evidence="1 2" key="1">
    <citation type="submission" date="2014-07" db="EMBL/GenBank/DDBJ databases">
        <title>Draft genome of Clostridium celerecrescens 152B isolated from sediments associated with methane hydrate from Krishna Godavari basin.</title>
        <authorList>
            <person name="Honkalas V.S."/>
            <person name="Dabir A.P."/>
            <person name="Arora P."/>
            <person name="Dhakephalkar P.K."/>
        </authorList>
    </citation>
    <scope>NUCLEOTIDE SEQUENCE [LARGE SCALE GENOMIC DNA]</scope>
    <source>
        <strain evidence="1 2">152B</strain>
    </source>
</reference>
<dbReference type="STRING" id="29354.IO98_23670"/>
<proteinExistence type="predicted"/>
<dbReference type="Proteomes" id="UP000028525">
    <property type="component" value="Unassembled WGS sequence"/>
</dbReference>
<gene>
    <name evidence="1" type="ORF">IO98_23670</name>
</gene>
<keyword evidence="2" id="KW-1185">Reference proteome</keyword>
<protein>
    <recommendedName>
        <fullName evidence="3">Catalase</fullName>
    </recommendedName>
</protein>
<accession>A0A084J9I1</accession>
<evidence type="ECO:0000313" key="1">
    <source>
        <dbReference type="EMBL" id="KEZ85615.1"/>
    </source>
</evidence>
<dbReference type="InterPro" id="IPR043721">
    <property type="entry name" value="DUF5662"/>
</dbReference>
<sequence length="181" mass="21583">MKFKNLWGHFCTINIHKIRVMINCFRVGLIKQGLLHDLSKYSLEEFIPGVLYYQGTRSPNAAEREDKGFSRAWLHHKGRNKHHYEYWIDFTTDMSEGLVGHKMPLNYVIEMMMDRIAASKTYKGKDYTDASPWEYYMHAKNYMVIAPETRKLLEELLLILKNQGEKRTFSYIRYLLKKGEY</sequence>
<evidence type="ECO:0000313" key="2">
    <source>
        <dbReference type="Proteomes" id="UP000028525"/>
    </source>
</evidence>
<dbReference type="RefSeq" id="WP_038285248.1">
    <property type="nucleotide sequence ID" value="NZ_JPME01000060.1"/>
</dbReference>
<name>A0A084J9I1_9FIRM</name>
<dbReference type="AlphaFoldDB" id="A0A084J9I1"/>
<comment type="caution">
    <text evidence="1">The sequence shown here is derived from an EMBL/GenBank/DDBJ whole genome shotgun (WGS) entry which is preliminary data.</text>
</comment>
<dbReference type="EMBL" id="JPME01000060">
    <property type="protein sequence ID" value="KEZ85615.1"/>
    <property type="molecule type" value="Genomic_DNA"/>
</dbReference>
<organism evidence="1 2">
    <name type="scientific">Lacrimispora celerecrescens</name>
    <dbReference type="NCBI Taxonomy" id="29354"/>
    <lineage>
        <taxon>Bacteria</taxon>
        <taxon>Bacillati</taxon>
        <taxon>Bacillota</taxon>
        <taxon>Clostridia</taxon>
        <taxon>Lachnospirales</taxon>
        <taxon>Lachnospiraceae</taxon>
        <taxon>Lacrimispora</taxon>
    </lineage>
</organism>
<dbReference type="Pfam" id="PF18907">
    <property type="entry name" value="DUF5662"/>
    <property type="match status" value="1"/>
</dbReference>